<evidence type="ECO:0000259" key="9">
    <source>
        <dbReference type="PROSITE" id="PS51755"/>
    </source>
</evidence>
<dbReference type="GO" id="GO:0032993">
    <property type="term" value="C:protein-DNA complex"/>
    <property type="evidence" value="ECO:0007669"/>
    <property type="project" value="TreeGrafter"/>
</dbReference>
<dbReference type="EMBL" id="QVFD01000002">
    <property type="protein sequence ID" value="RGC50518.1"/>
    <property type="molecule type" value="Genomic_DNA"/>
</dbReference>
<evidence type="ECO:0000259" key="8">
    <source>
        <dbReference type="PROSITE" id="PS50110"/>
    </source>
</evidence>
<dbReference type="InterPro" id="IPR036388">
    <property type="entry name" value="WH-like_DNA-bd_sf"/>
</dbReference>
<evidence type="ECO:0000313" key="10">
    <source>
        <dbReference type="EMBL" id="RGC50518.1"/>
    </source>
</evidence>
<dbReference type="PROSITE" id="PS51755">
    <property type="entry name" value="OMPR_PHOB"/>
    <property type="match status" value="1"/>
</dbReference>
<dbReference type="PROSITE" id="PS50110">
    <property type="entry name" value="RESPONSE_REGULATORY"/>
    <property type="match status" value="1"/>
</dbReference>
<feature type="domain" description="Response regulatory" evidence="8">
    <location>
        <begin position="3"/>
        <end position="116"/>
    </location>
</feature>
<dbReference type="Pfam" id="PF00486">
    <property type="entry name" value="Trans_reg_C"/>
    <property type="match status" value="1"/>
</dbReference>
<reference evidence="10 11" key="1">
    <citation type="submission" date="2018-08" db="EMBL/GenBank/DDBJ databases">
        <title>A genome reference for cultivated species of the human gut microbiota.</title>
        <authorList>
            <person name="Zou Y."/>
            <person name="Xue W."/>
            <person name="Luo G."/>
        </authorList>
    </citation>
    <scope>NUCLEOTIDE SEQUENCE [LARGE SCALE GENOMIC DNA]</scope>
    <source>
        <strain evidence="10 11">AM28-39</strain>
    </source>
</reference>
<dbReference type="InterPro" id="IPR039420">
    <property type="entry name" value="WalR-like"/>
</dbReference>
<keyword evidence="6" id="KW-0597">Phosphoprotein</keyword>
<dbReference type="AlphaFoldDB" id="A0A3E2XRG2"/>
<dbReference type="GO" id="GO:0000156">
    <property type="term" value="F:phosphorelay response regulator activity"/>
    <property type="evidence" value="ECO:0007669"/>
    <property type="project" value="TreeGrafter"/>
</dbReference>
<evidence type="ECO:0000256" key="2">
    <source>
        <dbReference type="ARBA" id="ARBA00023015"/>
    </source>
</evidence>
<keyword evidence="4" id="KW-0804">Transcription</keyword>
<dbReference type="SMART" id="SM00862">
    <property type="entry name" value="Trans_reg_C"/>
    <property type="match status" value="1"/>
</dbReference>
<dbReference type="SUPFAM" id="SSF52172">
    <property type="entry name" value="CheY-like"/>
    <property type="match status" value="1"/>
</dbReference>
<keyword evidence="3 7" id="KW-0238">DNA-binding</keyword>
<dbReference type="InterPro" id="IPR001867">
    <property type="entry name" value="OmpR/PhoB-type_DNA-bd"/>
</dbReference>
<dbReference type="PANTHER" id="PTHR48111:SF43">
    <property type="entry name" value="STAGE 0 SPORULATION PROTEIN A HOMOLOG"/>
    <property type="match status" value="1"/>
</dbReference>
<accession>A0A3E2XRG2</accession>
<dbReference type="GO" id="GO:0000976">
    <property type="term" value="F:transcription cis-regulatory region binding"/>
    <property type="evidence" value="ECO:0007669"/>
    <property type="project" value="TreeGrafter"/>
</dbReference>
<evidence type="ECO:0000256" key="4">
    <source>
        <dbReference type="ARBA" id="ARBA00023163"/>
    </source>
</evidence>
<dbReference type="GO" id="GO:0005829">
    <property type="term" value="C:cytosol"/>
    <property type="evidence" value="ECO:0007669"/>
    <property type="project" value="TreeGrafter"/>
</dbReference>
<evidence type="ECO:0000256" key="5">
    <source>
        <dbReference type="ARBA" id="ARBA00024867"/>
    </source>
</evidence>
<keyword evidence="11" id="KW-1185">Reference proteome</keyword>
<feature type="domain" description="OmpR/PhoB-type" evidence="9">
    <location>
        <begin position="126"/>
        <end position="224"/>
    </location>
</feature>
<evidence type="ECO:0000256" key="6">
    <source>
        <dbReference type="PROSITE-ProRule" id="PRU00169"/>
    </source>
</evidence>
<name>A0A3E2XRG2_9FIRM</name>
<dbReference type="SMART" id="SM00448">
    <property type="entry name" value="REC"/>
    <property type="match status" value="1"/>
</dbReference>
<gene>
    <name evidence="10" type="ORF">DW747_03880</name>
</gene>
<dbReference type="SUPFAM" id="SSF46894">
    <property type="entry name" value="C-terminal effector domain of the bipartite response regulators"/>
    <property type="match status" value="1"/>
</dbReference>
<organism evidence="10 11">
    <name type="scientific">Coprococcus catus</name>
    <dbReference type="NCBI Taxonomy" id="116085"/>
    <lineage>
        <taxon>Bacteria</taxon>
        <taxon>Bacillati</taxon>
        <taxon>Bacillota</taxon>
        <taxon>Clostridia</taxon>
        <taxon>Lachnospirales</taxon>
        <taxon>Lachnospiraceae</taxon>
        <taxon>Coprococcus</taxon>
    </lineage>
</organism>
<protein>
    <recommendedName>
        <fullName evidence="1">Stage 0 sporulation protein A homolog</fullName>
    </recommendedName>
</protein>
<dbReference type="InterPro" id="IPR001789">
    <property type="entry name" value="Sig_transdc_resp-reg_receiver"/>
</dbReference>
<dbReference type="CDD" id="cd00383">
    <property type="entry name" value="trans_reg_C"/>
    <property type="match status" value="1"/>
</dbReference>
<evidence type="ECO:0000256" key="7">
    <source>
        <dbReference type="PROSITE-ProRule" id="PRU01091"/>
    </source>
</evidence>
<feature type="modified residue" description="4-aspartylphosphate" evidence="6">
    <location>
        <position position="52"/>
    </location>
</feature>
<dbReference type="Proteomes" id="UP000261231">
    <property type="component" value="Unassembled WGS sequence"/>
</dbReference>
<evidence type="ECO:0000256" key="1">
    <source>
        <dbReference type="ARBA" id="ARBA00018672"/>
    </source>
</evidence>
<dbReference type="GO" id="GO:0006355">
    <property type="term" value="P:regulation of DNA-templated transcription"/>
    <property type="evidence" value="ECO:0007669"/>
    <property type="project" value="InterPro"/>
</dbReference>
<dbReference type="Gene3D" id="3.40.50.2300">
    <property type="match status" value="1"/>
</dbReference>
<dbReference type="Pfam" id="PF00072">
    <property type="entry name" value="Response_reg"/>
    <property type="match status" value="1"/>
</dbReference>
<feature type="DNA-binding region" description="OmpR/PhoB-type" evidence="7">
    <location>
        <begin position="126"/>
        <end position="224"/>
    </location>
</feature>
<comment type="caution">
    <text evidence="10">The sequence shown here is derived from an EMBL/GenBank/DDBJ whole genome shotgun (WGS) entry which is preliminary data.</text>
</comment>
<sequence>MYRILIVEDDAGIAEAVSEQAKMWNFETHSVTNFRNVMAEFAEFDPHLVLMDIGLPFFNGYYWCSEIRKVSRVPVIFISSASDNMNIVMAMNMGGDDFIAKPFDQTVLIAKMQAMLRRTYDFAKTENVLQCREAVLNVDDHSLTYRGEQIALSRNEYGILKILMENAGKIVSRERLIERLWETDSFIDDNTLTVNVNRLRKKLEGAGMKDFITTKFGVGYGIFSDEKGQE</sequence>
<keyword evidence="2" id="KW-0805">Transcription regulation</keyword>
<dbReference type="InterPro" id="IPR011006">
    <property type="entry name" value="CheY-like_superfamily"/>
</dbReference>
<evidence type="ECO:0000313" key="11">
    <source>
        <dbReference type="Proteomes" id="UP000261231"/>
    </source>
</evidence>
<dbReference type="RefSeq" id="WP_117539041.1">
    <property type="nucleotide sequence ID" value="NZ_QVFD01000002.1"/>
</dbReference>
<evidence type="ECO:0000256" key="3">
    <source>
        <dbReference type="ARBA" id="ARBA00023125"/>
    </source>
</evidence>
<dbReference type="PANTHER" id="PTHR48111">
    <property type="entry name" value="REGULATOR OF RPOS"/>
    <property type="match status" value="1"/>
</dbReference>
<dbReference type="InterPro" id="IPR016032">
    <property type="entry name" value="Sig_transdc_resp-reg_C-effctor"/>
</dbReference>
<dbReference type="OrthoDB" id="9790442at2"/>
<proteinExistence type="predicted"/>
<dbReference type="Gene3D" id="1.10.10.10">
    <property type="entry name" value="Winged helix-like DNA-binding domain superfamily/Winged helix DNA-binding domain"/>
    <property type="match status" value="1"/>
</dbReference>
<dbReference type="CDD" id="cd18159">
    <property type="entry name" value="REC_OmpR_NsrR-like"/>
    <property type="match status" value="1"/>
</dbReference>
<comment type="function">
    <text evidence="5">May play the central regulatory role in sporulation. It may be an element of the effector pathway responsible for the activation of sporulation genes in response to nutritional stress. Spo0A may act in concert with spo0H (a sigma factor) to control the expression of some genes that are critical to the sporulation process.</text>
</comment>